<keyword evidence="1" id="KW-0479">Metal-binding</keyword>
<dbReference type="Gene3D" id="3.30.160.60">
    <property type="entry name" value="Classic Zinc Finger"/>
    <property type="match status" value="1"/>
</dbReference>
<proteinExistence type="predicted"/>
<protein>
    <recommendedName>
        <fullName evidence="2">C2H2-type domain-containing protein</fullName>
    </recommendedName>
</protein>
<evidence type="ECO:0000313" key="3">
    <source>
        <dbReference type="EMBL" id="JAS25597.1"/>
    </source>
</evidence>
<reference evidence="3" key="1">
    <citation type="submission" date="2015-12" db="EMBL/GenBank/DDBJ databases">
        <title>De novo transcriptome assembly of four potential Pierce s Disease insect vectors from Arizona vineyards.</title>
        <authorList>
            <person name="Tassone E.E."/>
        </authorList>
    </citation>
    <scope>NUCLEOTIDE SEQUENCE</scope>
</reference>
<evidence type="ECO:0000259" key="2">
    <source>
        <dbReference type="PROSITE" id="PS50157"/>
    </source>
</evidence>
<gene>
    <name evidence="3" type="ORF">g.45954</name>
</gene>
<dbReference type="InterPro" id="IPR013087">
    <property type="entry name" value="Znf_C2H2_type"/>
</dbReference>
<dbReference type="AlphaFoldDB" id="A0A1B6DIW5"/>
<keyword evidence="1" id="KW-0862">Zinc</keyword>
<feature type="domain" description="C2H2-type" evidence="2">
    <location>
        <begin position="102"/>
        <end position="131"/>
    </location>
</feature>
<dbReference type="SMART" id="SM00355">
    <property type="entry name" value="ZnF_C2H2"/>
    <property type="match status" value="3"/>
</dbReference>
<accession>A0A1B6DIW5</accession>
<keyword evidence="1" id="KW-0863">Zinc-finger</keyword>
<dbReference type="InterPro" id="IPR036236">
    <property type="entry name" value="Znf_C2H2_sf"/>
</dbReference>
<dbReference type="Pfam" id="PF00096">
    <property type="entry name" value="zf-C2H2"/>
    <property type="match status" value="2"/>
</dbReference>
<organism evidence="3">
    <name type="scientific">Clastoptera arizonana</name>
    <name type="common">Arizona spittle bug</name>
    <dbReference type="NCBI Taxonomy" id="38151"/>
    <lineage>
        <taxon>Eukaryota</taxon>
        <taxon>Metazoa</taxon>
        <taxon>Ecdysozoa</taxon>
        <taxon>Arthropoda</taxon>
        <taxon>Hexapoda</taxon>
        <taxon>Insecta</taxon>
        <taxon>Pterygota</taxon>
        <taxon>Neoptera</taxon>
        <taxon>Paraneoptera</taxon>
        <taxon>Hemiptera</taxon>
        <taxon>Auchenorrhyncha</taxon>
        <taxon>Cercopoidea</taxon>
        <taxon>Clastopteridae</taxon>
        <taxon>Clastoptera</taxon>
    </lineage>
</organism>
<evidence type="ECO:0000256" key="1">
    <source>
        <dbReference type="PROSITE-ProRule" id="PRU00042"/>
    </source>
</evidence>
<feature type="domain" description="C2H2-type" evidence="2">
    <location>
        <begin position="39"/>
        <end position="66"/>
    </location>
</feature>
<feature type="non-terminal residue" evidence="3">
    <location>
        <position position="1"/>
    </location>
</feature>
<dbReference type="EMBL" id="GEDC01011701">
    <property type="protein sequence ID" value="JAS25597.1"/>
    <property type="molecule type" value="Transcribed_RNA"/>
</dbReference>
<dbReference type="PROSITE" id="PS50157">
    <property type="entry name" value="ZINC_FINGER_C2H2_2"/>
    <property type="match status" value="2"/>
</dbReference>
<dbReference type="SUPFAM" id="SSF57667">
    <property type="entry name" value="beta-beta-alpha zinc fingers"/>
    <property type="match status" value="1"/>
</dbReference>
<dbReference type="GO" id="GO:0008270">
    <property type="term" value="F:zinc ion binding"/>
    <property type="evidence" value="ECO:0007669"/>
    <property type="project" value="UniProtKB-KW"/>
</dbReference>
<name>A0A1B6DIW5_9HEMI</name>
<sequence length="131" mass="14995">EVFMAAQDAVGAHRDSQGLLEVTSENKFFSFIVNGQTKHKCPRCHRLYSHLNSMTRHLRLECGVPPQFKCPYCDFQSTRKGSINAHIAVKHVTEDVLLGTKHTCSYCDKSFPYKALLVKHMQKCLDRSKHM</sequence>